<sequence>MFRLLALLAFLATLVSADEIDVNRVVVLFNSRLPESRELAKYYAAQRDIPAEQLLGLELPDKEQISRDEFNSLLRDPLIKEFDRHAWWTRRRLPSGEKQFVATRVRIIACMRGVPSRIFQPEPKEPERKAGEKPDPQANQRRMMMTSSAAVDSELTLLGIPEARLEGPLDNPYFKSMSPIGVAQVPILLVGRIDGPSFDLCRRMIDDAVAVEKTGLWGFGVVDIANKSDPRDPSGDPWFRTAAEDLESKGIPVLVDRFNQTLPDRFPLPPTAIYYGWYAWNVDGPFASKDFRFKRGAVAVHLHSFSAAQLRKGNANWCAPLLARGAAATLGNVFEPFLHLTHHLDIFNDRLLAGNTLIESAYMAMPALSWQGVVLGDPLYRPFAHLDGSGEKQDADRVFRALRIAKMRWKDDAERRLELKKAAVRMKSGEMTEALALECAESSSENLAATLFRDAGNLYKDRSDQLRMELMVVKLDRERKLDDAAKQGLRIAIERYPDLPGRAAAQAWLNVLDPPPKPAGKK</sequence>
<dbReference type="InterPro" id="IPR022265">
    <property type="entry name" value="CHP03790"/>
</dbReference>
<evidence type="ECO:0000313" key="3">
    <source>
        <dbReference type="EMBL" id="GAA5484621.1"/>
    </source>
</evidence>
<feature type="compositionally biased region" description="Basic and acidic residues" evidence="1">
    <location>
        <begin position="122"/>
        <end position="135"/>
    </location>
</feature>
<evidence type="ECO:0000313" key="4">
    <source>
        <dbReference type="Proteomes" id="UP001476282"/>
    </source>
</evidence>
<feature type="region of interest" description="Disordered" evidence="1">
    <location>
        <begin position="118"/>
        <end position="143"/>
    </location>
</feature>
<protein>
    <recommendedName>
        <fullName evidence="5">TIGR03790 family protein</fullName>
    </recommendedName>
</protein>
<evidence type="ECO:0008006" key="5">
    <source>
        <dbReference type="Google" id="ProtNLM"/>
    </source>
</evidence>
<dbReference type="RefSeq" id="WP_353568725.1">
    <property type="nucleotide sequence ID" value="NZ_BAABRI010000030.1"/>
</dbReference>
<accession>A0ABP9UW49</accession>
<keyword evidence="4" id="KW-1185">Reference proteome</keyword>
<dbReference type="Proteomes" id="UP001476282">
    <property type="component" value="Unassembled WGS sequence"/>
</dbReference>
<evidence type="ECO:0000256" key="2">
    <source>
        <dbReference type="SAM" id="SignalP"/>
    </source>
</evidence>
<dbReference type="EMBL" id="BAABRI010000030">
    <property type="protein sequence ID" value="GAA5484621.1"/>
    <property type="molecule type" value="Genomic_DNA"/>
</dbReference>
<keyword evidence="2" id="KW-0732">Signal</keyword>
<organism evidence="3 4">
    <name type="scientific">Haloferula sargassicola</name>
    <dbReference type="NCBI Taxonomy" id="490096"/>
    <lineage>
        <taxon>Bacteria</taxon>
        <taxon>Pseudomonadati</taxon>
        <taxon>Verrucomicrobiota</taxon>
        <taxon>Verrucomicrobiia</taxon>
        <taxon>Verrucomicrobiales</taxon>
        <taxon>Verrucomicrobiaceae</taxon>
        <taxon>Haloferula</taxon>
    </lineage>
</organism>
<gene>
    <name evidence="3" type="ORF">Hsar01_03867</name>
</gene>
<dbReference type="NCBIfam" id="TIGR03790">
    <property type="entry name" value="TIGR03790 family protein"/>
    <property type="match status" value="1"/>
</dbReference>
<feature type="signal peptide" evidence="2">
    <location>
        <begin position="1"/>
        <end position="17"/>
    </location>
</feature>
<reference evidence="3 4" key="1">
    <citation type="submission" date="2024-02" db="EMBL/GenBank/DDBJ databases">
        <title>Haloferula sargassicola NBRC 104335.</title>
        <authorList>
            <person name="Ichikawa N."/>
            <person name="Katano-Makiyama Y."/>
            <person name="Hidaka K."/>
        </authorList>
    </citation>
    <scope>NUCLEOTIDE SEQUENCE [LARGE SCALE GENOMIC DNA]</scope>
    <source>
        <strain evidence="3 4">NBRC 104335</strain>
    </source>
</reference>
<feature type="chain" id="PRO_5045825765" description="TIGR03790 family protein" evidence="2">
    <location>
        <begin position="18"/>
        <end position="522"/>
    </location>
</feature>
<proteinExistence type="predicted"/>
<evidence type="ECO:0000256" key="1">
    <source>
        <dbReference type="SAM" id="MobiDB-lite"/>
    </source>
</evidence>
<name>A0ABP9UW49_9BACT</name>
<comment type="caution">
    <text evidence="3">The sequence shown here is derived from an EMBL/GenBank/DDBJ whole genome shotgun (WGS) entry which is preliminary data.</text>
</comment>